<evidence type="ECO:0000313" key="2">
    <source>
        <dbReference type="Proteomes" id="UP000199577"/>
    </source>
</evidence>
<accession>A0A1I1L2Q2</accession>
<dbReference type="InterPro" id="IPR046233">
    <property type="entry name" value="DUF6266"/>
</dbReference>
<evidence type="ECO:0000313" key="1">
    <source>
        <dbReference type="EMBL" id="SFC67357.1"/>
    </source>
</evidence>
<proteinExistence type="predicted"/>
<gene>
    <name evidence="1" type="ORF">SAMN05421747_11855</name>
</gene>
<protein>
    <submittedName>
        <fullName evidence="1">Uncharacterized protein</fullName>
    </submittedName>
</protein>
<sequence>MGTFENGINGPFRGRVGHVVGSKWRSINYMKSLPRARRNKRPPTPQQALQHQKLTLLNQFLRNIRPYLETGFRQYTGRATGVNAACHFNFDHAFLLDDGKVSLNYPALKFSHGSLYTAGDERAWRKNDGIQVTWHPKTYGMGGAPDDIAFLFAYSPEQDIFYSTRGPVVRQDGSAYIPFDGDDAGREVHLWLFFADNRRTRVSNTVYIPLSDPPTPEDQ</sequence>
<dbReference type="Proteomes" id="UP000199577">
    <property type="component" value="Unassembled WGS sequence"/>
</dbReference>
<dbReference type="RefSeq" id="WP_090974680.1">
    <property type="nucleotide sequence ID" value="NZ_FOLL01000018.1"/>
</dbReference>
<reference evidence="1 2" key="1">
    <citation type="submission" date="2016-10" db="EMBL/GenBank/DDBJ databases">
        <authorList>
            <person name="de Groot N.N."/>
        </authorList>
    </citation>
    <scope>NUCLEOTIDE SEQUENCE [LARGE SCALE GENOMIC DNA]</scope>
    <source>
        <strain evidence="1 2">DSM 22900</strain>
    </source>
</reference>
<dbReference type="AlphaFoldDB" id="A0A1I1L2Q2"/>
<dbReference type="EMBL" id="FOLL01000018">
    <property type="protein sequence ID" value="SFC67357.1"/>
    <property type="molecule type" value="Genomic_DNA"/>
</dbReference>
<dbReference type="STRING" id="623281.SAMN05421747_11855"/>
<dbReference type="OrthoDB" id="665435at2"/>
<keyword evidence="2" id="KW-1185">Reference proteome</keyword>
<name>A0A1I1L2Q2_9SPHI</name>
<dbReference type="Pfam" id="PF19781">
    <property type="entry name" value="DUF6266"/>
    <property type="match status" value="1"/>
</dbReference>
<organism evidence="1 2">
    <name type="scientific">Parapedobacter composti</name>
    <dbReference type="NCBI Taxonomy" id="623281"/>
    <lineage>
        <taxon>Bacteria</taxon>
        <taxon>Pseudomonadati</taxon>
        <taxon>Bacteroidota</taxon>
        <taxon>Sphingobacteriia</taxon>
        <taxon>Sphingobacteriales</taxon>
        <taxon>Sphingobacteriaceae</taxon>
        <taxon>Parapedobacter</taxon>
    </lineage>
</organism>